<proteinExistence type="predicted"/>
<name>A0ABP5D516_9PSEU</name>
<feature type="chain" id="PRO_5046420678" description="Secreted protein" evidence="1">
    <location>
        <begin position="28"/>
        <end position="128"/>
    </location>
</feature>
<evidence type="ECO:0000313" key="3">
    <source>
        <dbReference type="Proteomes" id="UP001501116"/>
    </source>
</evidence>
<organism evidence="2 3">
    <name type="scientific">Amycolatopsis minnesotensis</name>
    <dbReference type="NCBI Taxonomy" id="337894"/>
    <lineage>
        <taxon>Bacteria</taxon>
        <taxon>Bacillati</taxon>
        <taxon>Actinomycetota</taxon>
        <taxon>Actinomycetes</taxon>
        <taxon>Pseudonocardiales</taxon>
        <taxon>Pseudonocardiaceae</taxon>
        <taxon>Amycolatopsis</taxon>
    </lineage>
</organism>
<reference evidence="3" key="1">
    <citation type="journal article" date="2019" name="Int. J. Syst. Evol. Microbiol.">
        <title>The Global Catalogue of Microorganisms (GCM) 10K type strain sequencing project: providing services to taxonomists for standard genome sequencing and annotation.</title>
        <authorList>
            <consortium name="The Broad Institute Genomics Platform"/>
            <consortium name="The Broad Institute Genome Sequencing Center for Infectious Disease"/>
            <person name="Wu L."/>
            <person name="Ma J."/>
        </authorList>
    </citation>
    <scope>NUCLEOTIDE SEQUENCE [LARGE SCALE GENOMIC DNA]</scope>
    <source>
        <strain evidence="3">JCM 14545</strain>
    </source>
</reference>
<comment type="caution">
    <text evidence="2">The sequence shown here is derived from an EMBL/GenBank/DDBJ whole genome shotgun (WGS) entry which is preliminary data.</text>
</comment>
<dbReference type="Proteomes" id="UP001501116">
    <property type="component" value="Unassembled WGS sequence"/>
</dbReference>
<sequence length="128" mass="12879">MPAVHGVKRVVSAAIAIGAATSAVVLAAPSASADSGVLTVCSQGDYSTKVSFPDRGGSSTPDVARGACQSFGVGGGSAVERIEIWGVQWSGNSATTFPVDSGSLRPSRGGNVTTYGNINDHWAMVPQI</sequence>
<feature type="signal peptide" evidence="1">
    <location>
        <begin position="1"/>
        <end position="27"/>
    </location>
</feature>
<evidence type="ECO:0000313" key="2">
    <source>
        <dbReference type="EMBL" id="GAA1972767.1"/>
    </source>
</evidence>
<keyword evidence="1" id="KW-0732">Signal</keyword>
<evidence type="ECO:0000256" key="1">
    <source>
        <dbReference type="SAM" id="SignalP"/>
    </source>
</evidence>
<dbReference type="RefSeq" id="WP_344424684.1">
    <property type="nucleotide sequence ID" value="NZ_BAAANN010000023.1"/>
</dbReference>
<evidence type="ECO:0008006" key="4">
    <source>
        <dbReference type="Google" id="ProtNLM"/>
    </source>
</evidence>
<protein>
    <recommendedName>
        <fullName evidence="4">Secreted protein</fullName>
    </recommendedName>
</protein>
<dbReference type="EMBL" id="BAAANN010000023">
    <property type="protein sequence ID" value="GAA1972767.1"/>
    <property type="molecule type" value="Genomic_DNA"/>
</dbReference>
<accession>A0ABP5D516</accession>
<keyword evidence="3" id="KW-1185">Reference proteome</keyword>
<gene>
    <name evidence="2" type="ORF">GCM10009754_54230</name>
</gene>